<dbReference type="InterPro" id="IPR005561">
    <property type="entry name" value="ANTAR"/>
</dbReference>
<dbReference type="PROSITE" id="PS50003">
    <property type="entry name" value="PH_DOMAIN"/>
    <property type="match status" value="1"/>
</dbReference>
<name>A0ABR6GZN4_9BURK</name>
<proteinExistence type="predicted"/>
<dbReference type="Pfam" id="PF03861">
    <property type="entry name" value="ANTAR"/>
    <property type="match status" value="1"/>
</dbReference>
<evidence type="ECO:0000313" key="7">
    <source>
        <dbReference type="EMBL" id="MBB3197221.1"/>
    </source>
</evidence>
<keyword evidence="2" id="KW-0812">Transmembrane</keyword>
<dbReference type="RefSeq" id="WP_184295509.1">
    <property type="nucleotide sequence ID" value="NZ_JACHXO010000011.1"/>
</dbReference>
<protein>
    <submittedName>
        <fullName evidence="7">AmiR/NasT family two-component response regulator</fullName>
    </submittedName>
</protein>
<reference evidence="7 8" key="1">
    <citation type="submission" date="2020-08" db="EMBL/GenBank/DDBJ databases">
        <title>Genomic Encyclopedia of Type Strains, Phase III (KMG-III): the genomes of soil and plant-associated and newly described type strains.</title>
        <authorList>
            <person name="Whitman W."/>
        </authorList>
    </citation>
    <scope>NUCLEOTIDE SEQUENCE [LARGE SCALE GENOMIC DNA]</scope>
    <source>
        <strain evidence="7 8">CECT 7247</strain>
    </source>
</reference>
<gene>
    <name evidence="7" type="ORF">FHS28_004648</name>
</gene>
<dbReference type="Pfam" id="PF13675">
    <property type="entry name" value="PilJ"/>
    <property type="match status" value="2"/>
</dbReference>
<dbReference type="SUPFAM" id="SSF52172">
    <property type="entry name" value="CheY-like"/>
    <property type="match status" value="1"/>
</dbReference>
<dbReference type="SMART" id="SM01012">
    <property type="entry name" value="ANTAR"/>
    <property type="match status" value="1"/>
</dbReference>
<evidence type="ECO:0000313" key="8">
    <source>
        <dbReference type="Proteomes" id="UP000574369"/>
    </source>
</evidence>
<comment type="caution">
    <text evidence="7">The sequence shown here is derived from an EMBL/GenBank/DDBJ whole genome shotgun (WGS) entry which is preliminary data.</text>
</comment>
<dbReference type="PROSITE" id="PS50921">
    <property type="entry name" value="ANTAR"/>
    <property type="match status" value="1"/>
</dbReference>
<evidence type="ECO:0000259" key="6">
    <source>
        <dbReference type="PROSITE" id="PS50921"/>
    </source>
</evidence>
<evidence type="ECO:0000259" key="5">
    <source>
        <dbReference type="PROSITE" id="PS50003"/>
    </source>
</evidence>
<evidence type="ECO:0000256" key="4">
    <source>
        <dbReference type="ARBA" id="ARBA00023136"/>
    </source>
</evidence>
<dbReference type="InterPro" id="IPR001849">
    <property type="entry name" value="PH_domain"/>
</dbReference>
<feature type="domain" description="ANTAR" evidence="6">
    <location>
        <begin position="134"/>
        <end position="195"/>
    </location>
</feature>
<dbReference type="Proteomes" id="UP000574369">
    <property type="component" value="Unassembled WGS sequence"/>
</dbReference>
<sequence>MPLTLSAPADDAAPLRVLLLGSGEPLEAPIGNDMHWICASLHQEQSFDLARVAREHDAQVFLLQAPTDTALSPWLQALNAARRDGVQLPTVAMGPAPAPEQARRALSLGVEVWLESMPAPDALQRQLRWALWRAQAQSACVAAVQQQLDDRKWTERAKGLLMTARDMDEESAFRLLRDTAMHAHLRLGDVARSVVQAAQRAEAVNLAGQQRMLSQRLVKLMAQRAGGIEAKRAKALQDESCERVAANLARLPTLLPAEVDPAPLLAAWTRLQQCLHGKPDPALLLEADAAAEALLTLSDRLATDIAAGGSGQPLQIVNLCGRQRMLSQRLAKEALLTDLLPQRDGQALADSLDRFAAGLVELDAAPLSSEAIRALLAEVGAEWLRLMRSLRDTHGKEAAAGLARSSEVLLQQLDMLTAHYQRSLQIILG</sequence>
<keyword evidence="3" id="KW-1133">Transmembrane helix</keyword>
<dbReference type="InterPro" id="IPR036388">
    <property type="entry name" value="WH-like_DNA-bd_sf"/>
</dbReference>
<evidence type="ECO:0000256" key="2">
    <source>
        <dbReference type="ARBA" id="ARBA00022692"/>
    </source>
</evidence>
<keyword evidence="4" id="KW-0472">Membrane</keyword>
<comment type="subcellular location">
    <subcellularLocation>
        <location evidence="1">Membrane</location>
        <topology evidence="1">Multi-pass membrane protein</topology>
    </subcellularLocation>
</comment>
<accession>A0ABR6GZN4</accession>
<dbReference type="Gene3D" id="1.10.10.10">
    <property type="entry name" value="Winged helix-like DNA-binding domain superfamily/Winged helix DNA-binding domain"/>
    <property type="match status" value="1"/>
</dbReference>
<organism evidence="7 8">
    <name type="scientific">Roseateles terrae</name>
    <dbReference type="NCBI Taxonomy" id="431060"/>
    <lineage>
        <taxon>Bacteria</taxon>
        <taxon>Pseudomonadati</taxon>
        <taxon>Pseudomonadota</taxon>
        <taxon>Betaproteobacteria</taxon>
        <taxon>Burkholderiales</taxon>
        <taxon>Sphaerotilaceae</taxon>
        <taxon>Roseateles</taxon>
    </lineage>
</organism>
<dbReference type="InterPro" id="IPR011006">
    <property type="entry name" value="CheY-like_superfamily"/>
</dbReference>
<evidence type="ECO:0000256" key="3">
    <source>
        <dbReference type="ARBA" id="ARBA00022989"/>
    </source>
</evidence>
<evidence type="ECO:0000256" key="1">
    <source>
        <dbReference type="ARBA" id="ARBA00004141"/>
    </source>
</evidence>
<keyword evidence="8" id="KW-1185">Reference proteome</keyword>
<dbReference type="InterPro" id="IPR029095">
    <property type="entry name" value="NarX-like_N"/>
</dbReference>
<feature type="domain" description="PH" evidence="5">
    <location>
        <begin position="1"/>
        <end position="83"/>
    </location>
</feature>
<dbReference type="EMBL" id="JACHXO010000011">
    <property type="protein sequence ID" value="MBB3197221.1"/>
    <property type="molecule type" value="Genomic_DNA"/>
</dbReference>